<dbReference type="Pfam" id="PF01501">
    <property type="entry name" value="Glyco_transf_8"/>
    <property type="match status" value="1"/>
</dbReference>
<evidence type="ECO:0000256" key="1">
    <source>
        <dbReference type="ARBA" id="ARBA00004606"/>
    </source>
</evidence>
<dbReference type="InterPro" id="IPR002495">
    <property type="entry name" value="Glyco_trans_8"/>
</dbReference>
<dbReference type="PANTHER" id="PTHR46012">
    <property type="entry name" value="IP22168P"/>
    <property type="match status" value="1"/>
</dbReference>
<accession>A0A5J5CDZ3</accession>
<evidence type="ECO:0000256" key="8">
    <source>
        <dbReference type="ARBA" id="ARBA00023136"/>
    </source>
</evidence>
<keyword evidence="8" id="KW-0472">Membrane</keyword>
<keyword evidence="5" id="KW-0812">Transmembrane</keyword>
<evidence type="ECO:0000256" key="10">
    <source>
        <dbReference type="ARBA" id="ARBA00037301"/>
    </source>
</evidence>
<evidence type="ECO:0000256" key="13">
    <source>
        <dbReference type="ARBA" id="ARBA00042608"/>
    </source>
</evidence>
<feature type="non-terminal residue" evidence="15">
    <location>
        <position position="548"/>
    </location>
</feature>
<name>A0A5J5CDZ3_9PERO</name>
<evidence type="ECO:0000256" key="14">
    <source>
        <dbReference type="ARBA" id="ARBA00049181"/>
    </source>
</evidence>
<keyword evidence="9" id="KW-0325">Glycoprotein</keyword>
<comment type="subcellular location">
    <subcellularLocation>
        <location evidence="1">Membrane</location>
        <topology evidence="1">Single-pass type II membrane protein</topology>
    </subcellularLocation>
</comment>
<dbReference type="AlphaFoldDB" id="A0A5J5CDZ3"/>
<evidence type="ECO:0000256" key="12">
    <source>
        <dbReference type="ARBA" id="ARBA00041060"/>
    </source>
</evidence>
<sequence>MRRYIRALILCTVFAMFSGLYVYSKLFYSDVSVGGNGPRRVFIPPIVPGGRRGAADKTGPQSPHWYNRYIMRQRGQGEAGRGGGVQSRPEPPMHLAVVACGERLEETLTMVKSAVLFSIKSLHLHIFAEDQLHASFIKALESWPGFIHSRFKYTVYSISFPSENAAEWKKLFKPCASQRLFLPLILKDVDSIVYVDSDILFLQPVDHLWAFLSQFNSSQLAAMAPEHEEPRIAWYNRFARHPFYGRTGINSGVMLMNMTRMRNMFFKNDMTSVGLRWDELLMPLLQKYKLNITWGDQDLLNIIFHHNPECLLEFPCQWNYRPDHCIYGSNCASAEEDGIYVLHGNRGVYHDNKQPAFRAVYEAIKKYSFGADPVTSLLDPLEEELLKTTHTYCGKSHALLTKRLARSLANINRNNVHESSVLTVSVSSRSKPVAQITPALGKEMAYTFESMDVETHWQKDRVSCELPLCGGMCLILAEALGEMLHVCRLMTSKNHSDEIEWVPSSHLCSYQAQRSHIDGLIKENVQHDLWCSVQVVCTERNQAEQQTH</sequence>
<dbReference type="Proteomes" id="UP000327493">
    <property type="component" value="Chromosome 23"/>
</dbReference>
<comment type="catalytic activity">
    <reaction evidence="14">
        <text>3-O-(beta-D-glucosyl)-L-seryl-[EGF-like domain protein] + UDP-alpha-D-xylose = 3-O-[alpha-D-xylosyl-(1-&gt;3)-beta-D-glucosyl]-L-seryl-[EGF-like domain protein] + UDP + H(+)</text>
        <dbReference type="Rhea" id="RHEA:56064"/>
        <dbReference type="Rhea" id="RHEA-COMP:14610"/>
        <dbReference type="Rhea" id="RHEA-COMP:14611"/>
        <dbReference type="ChEBI" id="CHEBI:15378"/>
        <dbReference type="ChEBI" id="CHEBI:57632"/>
        <dbReference type="ChEBI" id="CHEBI:58223"/>
        <dbReference type="ChEBI" id="CHEBI:140575"/>
        <dbReference type="ChEBI" id="CHEBI:140576"/>
        <dbReference type="EC" id="2.4.2.42"/>
    </reaction>
</comment>
<dbReference type="EC" id="2.4.2.42" evidence="11"/>
<keyword evidence="3" id="KW-0328">Glycosyltransferase</keyword>
<reference evidence="15 16" key="1">
    <citation type="submission" date="2019-08" db="EMBL/GenBank/DDBJ databases">
        <title>A chromosome-level genome assembly, high-density linkage maps, and genome scans reveal the genomic architecture of hybrid incompatibilities underlying speciation via character displacement in darters (Percidae: Etheostominae).</title>
        <authorList>
            <person name="Moran R.L."/>
            <person name="Catchen J.M."/>
            <person name="Fuller R.C."/>
        </authorList>
    </citation>
    <scope>NUCLEOTIDE SEQUENCE [LARGE SCALE GENOMIC DNA]</scope>
    <source>
        <strain evidence="15">EspeVRDwgs_2016</strain>
        <tissue evidence="15">Muscle</tissue>
    </source>
</reference>
<dbReference type="GO" id="GO:0140563">
    <property type="term" value="F:UDP-D-xylose:beta-D-glucoside alpha-1,3-D-xylosyltransferase activity"/>
    <property type="evidence" value="ECO:0007669"/>
    <property type="project" value="UniProtKB-EC"/>
</dbReference>
<protein>
    <recommendedName>
        <fullName evidence="12">Glucoside xylosyltransferase 1</fullName>
        <ecNumber evidence="11">2.4.2.42</ecNumber>
    </recommendedName>
    <alternativeName>
        <fullName evidence="13">Glycosyltransferase 8 domain-containing protein 3</fullName>
    </alternativeName>
</protein>
<dbReference type="SUPFAM" id="SSF53448">
    <property type="entry name" value="Nucleotide-diphospho-sugar transferases"/>
    <property type="match status" value="1"/>
</dbReference>
<dbReference type="InterPro" id="IPR029044">
    <property type="entry name" value="Nucleotide-diphossugar_trans"/>
</dbReference>
<dbReference type="FunFam" id="3.90.550.10:FF:000042">
    <property type="entry name" value="Glucoside xylosyltransferase 1"/>
    <property type="match status" value="1"/>
</dbReference>
<keyword evidence="16" id="KW-1185">Reference proteome</keyword>
<evidence type="ECO:0000313" key="16">
    <source>
        <dbReference type="Proteomes" id="UP000327493"/>
    </source>
</evidence>
<keyword evidence="4" id="KW-0808">Transferase</keyword>
<evidence type="ECO:0000256" key="9">
    <source>
        <dbReference type="ARBA" id="ARBA00023180"/>
    </source>
</evidence>
<evidence type="ECO:0000256" key="2">
    <source>
        <dbReference type="ARBA" id="ARBA00006351"/>
    </source>
</evidence>
<comment type="caution">
    <text evidence="15">The sequence shown here is derived from an EMBL/GenBank/DDBJ whole genome shotgun (WGS) entry which is preliminary data.</text>
</comment>
<proteinExistence type="inferred from homology"/>
<dbReference type="GO" id="GO:0016020">
    <property type="term" value="C:membrane"/>
    <property type="evidence" value="ECO:0007669"/>
    <property type="project" value="UniProtKB-SubCell"/>
</dbReference>
<gene>
    <name evidence="15" type="ORF">FQN60_005647</name>
</gene>
<organism evidence="15 16">
    <name type="scientific">Etheostoma spectabile</name>
    <name type="common">orangethroat darter</name>
    <dbReference type="NCBI Taxonomy" id="54343"/>
    <lineage>
        <taxon>Eukaryota</taxon>
        <taxon>Metazoa</taxon>
        <taxon>Chordata</taxon>
        <taxon>Craniata</taxon>
        <taxon>Vertebrata</taxon>
        <taxon>Euteleostomi</taxon>
        <taxon>Actinopterygii</taxon>
        <taxon>Neopterygii</taxon>
        <taxon>Teleostei</taxon>
        <taxon>Neoteleostei</taxon>
        <taxon>Acanthomorphata</taxon>
        <taxon>Eupercaria</taxon>
        <taxon>Perciformes</taxon>
        <taxon>Percoidei</taxon>
        <taxon>Percidae</taxon>
        <taxon>Etheostomatinae</taxon>
        <taxon>Etheostoma</taxon>
    </lineage>
</organism>
<comment type="similarity">
    <text evidence="2">Belongs to the glycosyltransferase 8 family.</text>
</comment>
<keyword evidence="6" id="KW-0735">Signal-anchor</keyword>
<evidence type="ECO:0000256" key="4">
    <source>
        <dbReference type="ARBA" id="ARBA00022679"/>
    </source>
</evidence>
<dbReference type="PANTHER" id="PTHR46012:SF3">
    <property type="entry name" value="GLUCOSIDE XYLOSYLTRANSFERASE 1"/>
    <property type="match status" value="1"/>
</dbReference>
<dbReference type="EMBL" id="VOFY01000023">
    <property type="protein sequence ID" value="KAA8580112.1"/>
    <property type="molecule type" value="Genomic_DNA"/>
</dbReference>
<evidence type="ECO:0000256" key="6">
    <source>
        <dbReference type="ARBA" id="ARBA00022968"/>
    </source>
</evidence>
<dbReference type="Gene3D" id="3.90.550.10">
    <property type="entry name" value="Spore Coat Polysaccharide Biosynthesis Protein SpsA, Chain A"/>
    <property type="match status" value="1"/>
</dbReference>
<evidence type="ECO:0000256" key="5">
    <source>
        <dbReference type="ARBA" id="ARBA00022692"/>
    </source>
</evidence>
<keyword evidence="7" id="KW-1133">Transmembrane helix</keyword>
<evidence type="ECO:0000256" key="11">
    <source>
        <dbReference type="ARBA" id="ARBA00038854"/>
    </source>
</evidence>
<evidence type="ECO:0000256" key="7">
    <source>
        <dbReference type="ARBA" id="ARBA00022989"/>
    </source>
</evidence>
<evidence type="ECO:0000256" key="3">
    <source>
        <dbReference type="ARBA" id="ARBA00022676"/>
    </source>
</evidence>
<dbReference type="GO" id="GO:0016266">
    <property type="term" value="P:protein O-linked glycosylation via N-acetyl-galactosamine"/>
    <property type="evidence" value="ECO:0007669"/>
    <property type="project" value="UniProtKB-ARBA"/>
</dbReference>
<evidence type="ECO:0000313" key="15">
    <source>
        <dbReference type="EMBL" id="KAA8580112.1"/>
    </source>
</evidence>
<dbReference type="InterPro" id="IPR051993">
    <property type="entry name" value="Glycosyltransferase_8"/>
</dbReference>
<dbReference type="CDD" id="cd06430">
    <property type="entry name" value="GT8_like_2"/>
    <property type="match status" value="1"/>
</dbReference>
<comment type="function">
    <text evidence="10">Glycosyltransferase which elongates the O-linked glucose attached to EGF-like repeats in the extracellular domain of Notch proteins by catalyzing the addition of xylose.</text>
</comment>